<evidence type="ECO:0000313" key="2">
    <source>
        <dbReference type="Proteomes" id="UP001319045"/>
    </source>
</evidence>
<organism evidence="1 2">
    <name type="scientific">Prevotella herbatica</name>
    <dbReference type="NCBI Taxonomy" id="2801997"/>
    <lineage>
        <taxon>Bacteria</taxon>
        <taxon>Pseudomonadati</taxon>
        <taxon>Bacteroidota</taxon>
        <taxon>Bacteroidia</taxon>
        <taxon>Bacteroidales</taxon>
        <taxon>Prevotellaceae</taxon>
        <taxon>Prevotella</taxon>
    </lineage>
</organism>
<dbReference type="Proteomes" id="UP001319045">
    <property type="component" value="Chromosome"/>
</dbReference>
<protein>
    <recommendedName>
        <fullName evidence="3">Glycosyltransferase 2-like domain-containing protein</fullName>
    </recommendedName>
</protein>
<evidence type="ECO:0000313" key="1">
    <source>
        <dbReference type="EMBL" id="BCS85733.1"/>
    </source>
</evidence>
<reference evidence="1 2" key="1">
    <citation type="journal article" date="2022" name="Int. J. Syst. Evol. Microbiol.">
        <title>Prevotella herbatica sp. nov., a plant polysaccharide-decomposing anaerobic bacterium isolated from a methanogenic reactor.</title>
        <authorList>
            <person name="Uek A."/>
            <person name="Tonouchi A."/>
            <person name="Kaku N."/>
            <person name="Ueki K."/>
        </authorList>
    </citation>
    <scope>NUCLEOTIDE SEQUENCE [LARGE SCALE GENOMIC DNA]</scope>
    <source>
        <strain evidence="1 2">WR041</strain>
    </source>
</reference>
<name>A0ABM7NZ40_9BACT</name>
<dbReference type="Gene3D" id="3.90.550.10">
    <property type="entry name" value="Spore Coat Polysaccharide Biosynthesis Protein SpsA, Chain A"/>
    <property type="match status" value="1"/>
</dbReference>
<dbReference type="InterPro" id="IPR029044">
    <property type="entry name" value="Nucleotide-diphossugar_trans"/>
</dbReference>
<dbReference type="PANTHER" id="PTHR33604:SF3">
    <property type="entry name" value="OSJNBA0004B13.7 PROTEIN"/>
    <property type="match status" value="1"/>
</dbReference>
<dbReference type="EMBL" id="AP024484">
    <property type="protein sequence ID" value="BCS85733.1"/>
    <property type="molecule type" value="Genomic_DNA"/>
</dbReference>
<keyword evidence="2" id="KW-1185">Reference proteome</keyword>
<sequence>MDKNINDISNKEKIAIVVVGYNRIDSLSRLLQSLSVSKLPNSVPLVISVDCSGNEELYDYVKSFRWQFGDKYVFIQSKRLGLKEHILKCGDLSKYFKAIVLLEDDIYVSPFFYDYIEATVNKYSTDTQICGIGLFKNEINGYAQIPLEFLNDGADVFLWQEVCTWGECWTYSMWSEFRAWYDENENFSFEKIDIPQEIKMWKNAWSRYLLAYMIQTEKYFLYPQISLATNFNDCGVHVNELNNTYQVNMLYGSKQYILPEFAELNKYDIYCANSKLYALLNMSQSELTIDFYNLKEKKNYKRWILTSAILNYKIVKSFGLNLHPYEVNIMVNNSGQGLFLYDTKIRCKNIEKNALYSYFYGNLRLNILIKGMIGFLRNKFISRIKL</sequence>
<gene>
    <name evidence="1" type="ORF">prwr041_16260</name>
</gene>
<evidence type="ECO:0008006" key="3">
    <source>
        <dbReference type="Google" id="ProtNLM"/>
    </source>
</evidence>
<dbReference type="SUPFAM" id="SSF53448">
    <property type="entry name" value="Nucleotide-diphospho-sugar transferases"/>
    <property type="match status" value="1"/>
</dbReference>
<dbReference type="PANTHER" id="PTHR33604">
    <property type="entry name" value="OSJNBA0004B13.7 PROTEIN"/>
    <property type="match status" value="1"/>
</dbReference>
<proteinExistence type="predicted"/>
<dbReference type="RefSeq" id="WP_207153361.1">
    <property type="nucleotide sequence ID" value="NZ_AP024484.1"/>
</dbReference>
<accession>A0ABM7NZ40</accession>